<evidence type="ECO:0000256" key="2">
    <source>
        <dbReference type="ARBA" id="ARBA00001946"/>
    </source>
</evidence>
<dbReference type="PANTHER" id="PTHR12992:SF11">
    <property type="entry name" value="MITOCHONDRIAL COENZYME A DIPHOSPHATASE NUDT8"/>
    <property type="match status" value="1"/>
</dbReference>
<keyword evidence="6" id="KW-0460">Magnesium</keyword>
<dbReference type="Proteomes" id="UP000192132">
    <property type="component" value="Unassembled WGS sequence"/>
</dbReference>
<dbReference type="AlphaFoldDB" id="A0A1S8CYW7"/>
<comment type="cofactor">
    <cofactor evidence="2">
        <name>Mg(2+)</name>
        <dbReference type="ChEBI" id="CHEBI:18420"/>
    </cofactor>
</comment>
<gene>
    <name evidence="9" type="ORF">BKE30_01800</name>
</gene>
<dbReference type="NCBIfam" id="NF007980">
    <property type="entry name" value="PRK10707.1"/>
    <property type="match status" value="1"/>
</dbReference>
<dbReference type="SUPFAM" id="SSF55811">
    <property type="entry name" value="Nudix"/>
    <property type="match status" value="1"/>
</dbReference>
<dbReference type="Gene3D" id="3.90.79.10">
    <property type="entry name" value="Nucleoside Triphosphate Pyrophosphohydrolase"/>
    <property type="match status" value="1"/>
</dbReference>
<organism evidence="9 10">
    <name type="scientific">Alkanindiges hydrocarboniclasticus</name>
    <dbReference type="NCBI Taxonomy" id="1907941"/>
    <lineage>
        <taxon>Bacteria</taxon>
        <taxon>Pseudomonadati</taxon>
        <taxon>Pseudomonadota</taxon>
        <taxon>Gammaproteobacteria</taxon>
        <taxon>Moraxellales</taxon>
        <taxon>Moraxellaceae</taxon>
        <taxon>Alkanindiges</taxon>
    </lineage>
</organism>
<dbReference type="Pfam" id="PF00293">
    <property type="entry name" value="NUDIX"/>
    <property type="match status" value="1"/>
</dbReference>
<dbReference type="GO" id="GO:0000287">
    <property type="term" value="F:magnesium ion binding"/>
    <property type="evidence" value="ECO:0007669"/>
    <property type="project" value="InterPro"/>
</dbReference>
<dbReference type="PROSITE" id="PS01293">
    <property type="entry name" value="NUDIX_COA"/>
    <property type="match status" value="1"/>
</dbReference>
<dbReference type="GO" id="GO:0010945">
    <property type="term" value="F:coenzyme A diphosphatase activity"/>
    <property type="evidence" value="ECO:0007669"/>
    <property type="project" value="InterPro"/>
</dbReference>
<keyword evidence="7" id="KW-0464">Manganese</keyword>
<accession>A0A1S8CYW7</accession>
<dbReference type="PROSITE" id="PS51462">
    <property type="entry name" value="NUDIX"/>
    <property type="match status" value="1"/>
</dbReference>
<evidence type="ECO:0000313" key="9">
    <source>
        <dbReference type="EMBL" id="ONG42022.1"/>
    </source>
</evidence>
<keyword evidence="10" id="KW-1185">Reference proteome</keyword>
<dbReference type="PANTHER" id="PTHR12992">
    <property type="entry name" value="NUDIX HYDROLASE"/>
    <property type="match status" value="1"/>
</dbReference>
<dbReference type="InterPro" id="IPR045121">
    <property type="entry name" value="CoAse"/>
</dbReference>
<name>A0A1S8CYW7_9GAMM</name>
<comment type="caution">
    <text evidence="9">The sequence shown here is derived from an EMBL/GenBank/DDBJ whole genome shotgun (WGS) entry which is preliminary data.</text>
</comment>
<dbReference type="STRING" id="1907941.BKE30_01800"/>
<evidence type="ECO:0000256" key="4">
    <source>
        <dbReference type="ARBA" id="ARBA00022723"/>
    </source>
</evidence>
<dbReference type="CDD" id="cd03426">
    <property type="entry name" value="NUDIX_CoAse_Nudt7"/>
    <property type="match status" value="1"/>
</dbReference>
<dbReference type="GO" id="GO:0009132">
    <property type="term" value="P:nucleoside diphosphate metabolic process"/>
    <property type="evidence" value="ECO:0007669"/>
    <property type="project" value="InterPro"/>
</dbReference>
<evidence type="ECO:0000256" key="3">
    <source>
        <dbReference type="ARBA" id="ARBA00006506"/>
    </source>
</evidence>
<evidence type="ECO:0000256" key="6">
    <source>
        <dbReference type="ARBA" id="ARBA00022842"/>
    </source>
</evidence>
<keyword evidence="4" id="KW-0479">Metal-binding</keyword>
<evidence type="ECO:0000256" key="1">
    <source>
        <dbReference type="ARBA" id="ARBA00001936"/>
    </source>
</evidence>
<dbReference type="InterPro" id="IPR015797">
    <property type="entry name" value="NUDIX_hydrolase-like_dom_sf"/>
</dbReference>
<dbReference type="GO" id="GO:0030145">
    <property type="term" value="F:manganese ion binding"/>
    <property type="evidence" value="ECO:0007669"/>
    <property type="project" value="InterPro"/>
</dbReference>
<evidence type="ECO:0000256" key="7">
    <source>
        <dbReference type="ARBA" id="ARBA00023211"/>
    </source>
</evidence>
<keyword evidence="5" id="KW-0378">Hydrolase</keyword>
<comment type="similarity">
    <text evidence="3">Belongs to the Nudix hydrolase family. PCD1 subfamily.</text>
</comment>
<evidence type="ECO:0000313" key="10">
    <source>
        <dbReference type="Proteomes" id="UP000192132"/>
    </source>
</evidence>
<dbReference type="EMBL" id="MLCN01000004">
    <property type="protein sequence ID" value="ONG42022.1"/>
    <property type="molecule type" value="Genomic_DNA"/>
</dbReference>
<sequence>MQQNMITPQITTDSLIDQLRQGLSFAPSPRRADAAVLLAITCETQPRVLLTRRASHMRHHAGEVSFPGGRREEGDTSNIVVALREAFEETGLNPFHVELLGELPSQRAKSGMWVKPIVGLIPPDIALVPQPDEIERIFYVELMHIIKAQPLPYPVLLNQQHYYMPSFQLDNEIIWGLTARILVSLFKRGLRHSIEWPFLMNQPHDII</sequence>
<comment type="cofactor">
    <cofactor evidence="1">
        <name>Mn(2+)</name>
        <dbReference type="ChEBI" id="CHEBI:29035"/>
    </cofactor>
</comment>
<dbReference type="InterPro" id="IPR000059">
    <property type="entry name" value="NUDIX_hydrolase_NudL_CS"/>
</dbReference>
<proteinExistence type="inferred from homology"/>
<feature type="domain" description="Nudix hydrolase" evidence="8">
    <location>
        <begin position="29"/>
        <end position="163"/>
    </location>
</feature>
<protein>
    <submittedName>
        <fullName evidence="9">Coenzyme A pyrophosphatase</fullName>
    </submittedName>
</protein>
<evidence type="ECO:0000256" key="5">
    <source>
        <dbReference type="ARBA" id="ARBA00022801"/>
    </source>
</evidence>
<reference evidence="9 10" key="1">
    <citation type="submission" date="2016-10" db="EMBL/GenBank/DDBJ databases">
        <title>Draft Genome sequence of Alkanindiges sp. strain H1.</title>
        <authorList>
            <person name="Subhash Y."/>
            <person name="Lee S."/>
        </authorList>
    </citation>
    <scope>NUCLEOTIDE SEQUENCE [LARGE SCALE GENOMIC DNA]</scope>
    <source>
        <strain evidence="9 10">H1</strain>
    </source>
</reference>
<dbReference type="InterPro" id="IPR000086">
    <property type="entry name" value="NUDIX_hydrolase_dom"/>
</dbReference>
<evidence type="ECO:0000259" key="8">
    <source>
        <dbReference type="PROSITE" id="PS51462"/>
    </source>
</evidence>